<name>A0ABS2ZD88_9BACL</name>
<keyword evidence="1" id="KW-1133">Transmembrane helix</keyword>
<dbReference type="RefSeq" id="WP_188403125.1">
    <property type="nucleotide sequence ID" value="NZ_BMCE01000002.1"/>
</dbReference>
<evidence type="ECO:0000313" key="3">
    <source>
        <dbReference type="Proteomes" id="UP001319060"/>
    </source>
</evidence>
<keyword evidence="1" id="KW-0472">Membrane</keyword>
<evidence type="ECO:0000313" key="2">
    <source>
        <dbReference type="EMBL" id="MBN3545252.1"/>
    </source>
</evidence>
<feature type="transmembrane region" description="Helical" evidence="1">
    <location>
        <begin position="21"/>
        <end position="40"/>
    </location>
</feature>
<proteinExistence type="predicted"/>
<protein>
    <submittedName>
        <fullName evidence="2">Uncharacterized protein</fullName>
    </submittedName>
</protein>
<sequence length="188" mass="22033">MNTDKVKFKLELKEENIRFSFVLIVIFIGLIISSVVFLFVDFSDSSIEAQGIASQWGEAEMQNNESMKYLLLSDSEKVKYMDVVSETNKEDQPTYTFEKLDLFQWKISRNEYVYKLHYYGLKSCEECQKDVWVNVKKGEMGWVVPHIQFTEDMAEPMISGVDVEQVPTSEEQEKELEEKKSFITKLFN</sequence>
<dbReference type="EMBL" id="JAFHKS010000042">
    <property type="protein sequence ID" value="MBN3545252.1"/>
    <property type="molecule type" value="Genomic_DNA"/>
</dbReference>
<accession>A0ABS2ZD88</accession>
<comment type="caution">
    <text evidence="2">The sequence shown here is derived from an EMBL/GenBank/DDBJ whole genome shotgun (WGS) entry which is preliminary data.</text>
</comment>
<keyword evidence="1" id="KW-0812">Transmembrane</keyword>
<reference evidence="2 3" key="1">
    <citation type="submission" date="2021-01" db="EMBL/GenBank/DDBJ databases">
        <title>Genome Sequencing of Type Strains.</title>
        <authorList>
            <person name="Lemaire J.F."/>
            <person name="Inderbitzin P."/>
            <person name="Collins S.B."/>
            <person name="Wespe N."/>
            <person name="Knight-Connoni V."/>
        </authorList>
    </citation>
    <scope>NUCLEOTIDE SEQUENCE [LARGE SCALE GENOMIC DNA]</scope>
    <source>
        <strain evidence="2 3">DSM 14730</strain>
    </source>
</reference>
<keyword evidence="3" id="KW-1185">Reference proteome</keyword>
<gene>
    <name evidence="2" type="ORF">JYA64_08100</name>
</gene>
<evidence type="ECO:0000256" key="1">
    <source>
        <dbReference type="SAM" id="Phobius"/>
    </source>
</evidence>
<organism evidence="2 3">
    <name type="scientific">Fictibacillus barbaricus</name>
    <dbReference type="NCBI Taxonomy" id="182136"/>
    <lineage>
        <taxon>Bacteria</taxon>
        <taxon>Bacillati</taxon>
        <taxon>Bacillota</taxon>
        <taxon>Bacilli</taxon>
        <taxon>Bacillales</taxon>
        <taxon>Fictibacillaceae</taxon>
        <taxon>Fictibacillus</taxon>
    </lineage>
</organism>
<dbReference type="Proteomes" id="UP001319060">
    <property type="component" value="Unassembled WGS sequence"/>
</dbReference>